<sequence length="70" mass="7762">MKKIENRIHKAVRRGKSQVAYSAIPQYGGDGEGVSSIVMEAQSLPTSYDLTVNVCFGNIKEEPVRFGWNC</sequence>
<dbReference type="Proteomes" id="UP001551675">
    <property type="component" value="Unassembled WGS sequence"/>
</dbReference>
<reference evidence="1 2" key="1">
    <citation type="submission" date="2024-06" db="EMBL/GenBank/DDBJ databases">
        <title>The Natural Products Discovery Center: Release of the First 8490 Sequenced Strains for Exploring Actinobacteria Biosynthetic Diversity.</title>
        <authorList>
            <person name="Kalkreuter E."/>
            <person name="Kautsar S.A."/>
            <person name="Yang D."/>
            <person name="Bader C.D."/>
            <person name="Teijaro C.N."/>
            <person name="Fluegel L."/>
            <person name="Davis C.M."/>
            <person name="Simpson J.R."/>
            <person name="Lauterbach L."/>
            <person name="Steele A.D."/>
            <person name="Gui C."/>
            <person name="Meng S."/>
            <person name="Li G."/>
            <person name="Viehrig K."/>
            <person name="Ye F."/>
            <person name="Su P."/>
            <person name="Kiefer A.F."/>
            <person name="Nichols A."/>
            <person name="Cepeda A.J."/>
            <person name="Yan W."/>
            <person name="Fan B."/>
            <person name="Jiang Y."/>
            <person name="Adhikari A."/>
            <person name="Zheng C.-J."/>
            <person name="Schuster L."/>
            <person name="Cowan T.M."/>
            <person name="Smanski M.J."/>
            <person name="Chevrette M.G."/>
            <person name="De Carvalho L.P.S."/>
            <person name="Shen B."/>
        </authorList>
    </citation>
    <scope>NUCLEOTIDE SEQUENCE [LARGE SCALE GENOMIC DNA]</scope>
    <source>
        <strain evidence="1 2">NPDC050100</strain>
    </source>
</reference>
<evidence type="ECO:0000313" key="2">
    <source>
        <dbReference type="Proteomes" id="UP001551675"/>
    </source>
</evidence>
<keyword evidence="2" id="KW-1185">Reference proteome</keyword>
<dbReference type="Gene3D" id="3.40.570.10">
    <property type="entry name" value="Extracellular Endonuclease, subunit A"/>
    <property type="match status" value="1"/>
</dbReference>
<dbReference type="InterPro" id="IPR044929">
    <property type="entry name" value="DNA/RNA_non-sp_Endonuclease_sf"/>
</dbReference>
<proteinExistence type="predicted"/>
<comment type="caution">
    <text evidence="1">The sequence shown here is derived from an EMBL/GenBank/DDBJ whole genome shotgun (WGS) entry which is preliminary data.</text>
</comment>
<name>A0ABV3GTU0_MICGL</name>
<gene>
    <name evidence="1" type="ORF">AB0I59_41220</name>
</gene>
<dbReference type="EMBL" id="JBFALK010000042">
    <property type="protein sequence ID" value="MEV0975051.1"/>
    <property type="molecule type" value="Genomic_DNA"/>
</dbReference>
<evidence type="ECO:0000313" key="1">
    <source>
        <dbReference type="EMBL" id="MEV0975051.1"/>
    </source>
</evidence>
<protein>
    <submittedName>
        <fullName evidence="1">Uncharacterized protein</fullName>
    </submittedName>
</protein>
<accession>A0ABV3GTU0</accession>
<dbReference type="RefSeq" id="WP_358142330.1">
    <property type="nucleotide sequence ID" value="NZ_JBFALK010000042.1"/>
</dbReference>
<organism evidence="1 2">
    <name type="scientific">Microtetraspora glauca</name>
    <dbReference type="NCBI Taxonomy" id="1996"/>
    <lineage>
        <taxon>Bacteria</taxon>
        <taxon>Bacillati</taxon>
        <taxon>Actinomycetota</taxon>
        <taxon>Actinomycetes</taxon>
        <taxon>Streptosporangiales</taxon>
        <taxon>Streptosporangiaceae</taxon>
        <taxon>Microtetraspora</taxon>
    </lineage>
</organism>